<dbReference type="AlphaFoldDB" id="A0A6M3XQ33"/>
<feature type="compositionally biased region" description="Gly residues" evidence="1">
    <location>
        <begin position="36"/>
        <end position="46"/>
    </location>
</feature>
<feature type="region of interest" description="Disordered" evidence="1">
    <location>
        <begin position="101"/>
        <end position="183"/>
    </location>
</feature>
<dbReference type="EMBL" id="MT144829">
    <property type="protein sequence ID" value="QJI00111.1"/>
    <property type="molecule type" value="Genomic_DNA"/>
</dbReference>
<reference evidence="2" key="1">
    <citation type="submission" date="2020-03" db="EMBL/GenBank/DDBJ databases">
        <title>The deep terrestrial virosphere.</title>
        <authorList>
            <person name="Holmfeldt K."/>
            <person name="Nilsson E."/>
            <person name="Simone D."/>
            <person name="Lopez-Fernandez M."/>
            <person name="Wu X."/>
            <person name="de Brujin I."/>
            <person name="Lundin D."/>
            <person name="Andersson A."/>
            <person name="Bertilsson S."/>
            <person name="Dopson M."/>
        </authorList>
    </citation>
    <scope>NUCLEOTIDE SEQUENCE</scope>
    <source>
        <strain evidence="2">TM448B01829</strain>
    </source>
</reference>
<organism evidence="2">
    <name type="scientific">viral metagenome</name>
    <dbReference type="NCBI Taxonomy" id="1070528"/>
    <lineage>
        <taxon>unclassified sequences</taxon>
        <taxon>metagenomes</taxon>
        <taxon>organismal metagenomes</taxon>
    </lineage>
</organism>
<gene>
    <name evidence="2" type="ORF">TM448B01829_0004</name>
</gene>
<feature type="compositionally biased region" description="Gly residues" evidence="1">
    <location>
        <begin position="110"/>
        <end position="122"/>
    </location>
</feature>
<evidence type="ECO:0000256" key="1">
    <source>
        <dbReference type="SAM" id="MobiDB-lite"/>
    </source>
</evidence>
<sequence length="329" mass="34384">MADFFKRNAGLFTQRAPGTKQAPANPLAMQPVIGGLGGGAPGGGPMGAPMPPQAGAPGTPPIGGYDEPGSLLQFVDPQQTGQAPMGGGGLNDMATRAASLMPSGQAAAGATGGMGFTGGGAGSDEWEWGAGDEAPSGSGWGPTGSGWDTPRPAPPVMGGGQDTGVPNTGQTYAGQGEGGGAAGDYLQEIKDSLGEGSFDPIQEGIERQRDQAARNMFEGMAGRGMSQSGVQAGMAGDVYQKGWQDIAQARTEYQKQRVQQQMGLLAMQYQDQWRSLDREQQVIMANLLMNNEYELAERLLKLQNAQPGEIEGLGDDILESLKFWKWKFW</sequence>
<proteinExistence type="predicted"/>
<evidence type="ECO:0000313" key="2">
    <source>
        <dbReference type="EMBL" id="QJI00111.1"/>
    </source>
</evidence>
<protein>
    <submittedName>
        <fullName evidence="2">Uncharacterized protein</fullName>
    </submittedName>
</protein>
<feature type="region of interest" description="Disordered" evidence="1">
    <location>
        <begin position="36"/>
        <end position="72"/>
    </location>
</feature>
<name>A0A6M3XQ33_9ZZZZ</name>
<feature type="compositionally biased region" description="Pro residues" evidence="1">
    <location>
        <begin position="48"/>
        <end position="60"/>
    </location>
</feature>
<accession>A0A6M3XQ33</accession>